<organism evidence="1 2">
    <name type="scientific">Symbiodinium microadriaticum</name>
    <name type="common">Dinoflagellate</name>
    <name type="synonym">Zooxanthella microadriatica</name>
    <dbReference type="NCBI Taxonomy" id="2951"/>
    <lineage>
        <taxon>Eukaryota</taxon>
        <taxon>Sar</taxon>
        <taxon>Alveolata</taxon>
        <taxon>Dinophyceae</taxon>
        <taxon>Suessiales</taxon>
        <taxon>Symbiodiniaceae</taxon>
        <taxon>Symbiodinium</taxon>
    </lineage>
</organism>
<gene>
    <name evidence="1" type="ORF">AK812_SmicGene39199</name>
</gene>
<dbReference type="PANTHER" id="PTHR33050">
    <property type="entry name" value="REVERSE TRANSCRIPTASE DOMAIN-CONTAINING PROTEIN"/>
    <property type="match status" value="1"/>
</dbReference>
<dbReference type="AlphaFoldDB" id="A0A1Q9CBU2"/>
<keyword evidence="2" id="KW-1185">Reference proteome</keyword>
<dbReference type="Proteomes" id="UP000186817">
    <property type="component" value="Unassembled WGS sequence"/>
</dbReference>
<evidence type="ECO:0008006" key="3">
    <source>
        <dbReference type="Google" id="ProtNLM"/>
    </source>
</evidence>
<reference evidence="1 2" key="1">
    <citation type="submission" date="2016-02" db="EMBL/GenBank/DDBJ databases">
        <title>Genome analysis of coral dinoflagellate symbionts highlights evolutionary adaptations to a symbiotic lifestyle.</title>
        <authorList>
            <person name="Aranda M."/>
            <person name="Li Y."/>
            <person name="Liew Y.J."/>
            <person name="Baumgarten S."/>
            <person name="Simakov O."/>
            <person name="Wilson M."/>
            <person name="Piel J."/>
            <person name="Ashoor H."/>
            <person name="Bougouffa S."/>
            <person name="Bajic V.B."/>
            <person name="Ryu T."/>
            <person name="Ravasi T."/>
            <person name="Bayer T."/>
            <person name="Micklem G."/>
            <person name="Kim H."/>
            <person name="Bhak J."/>
            <person name="Lajeunesse T.C."/>
            <person name="Voolstra C.R."/>
        </authorList>
    </citation>
    <scope>NUCLEOTIDE SEQUENCE [LARGE SCALE GENOMIC DNA]</scope>
    <source>
        <strain evidence="1 2">CCMP2467</strain>
    </source>
</reference>
<dbReference type="Gene3D" id="3.10.10.10">
    <property type="entry name" value="HIV Type 1 Reverse Transcriptase, subunit A, domain 1"/>
    <property type="match status" value="1"/>
</dbReference>
<dbReference type="OrthoDB" id="2688370at2759"/>
<dbReference type="Gene3D" id="3.30.70.270">
    <property type="match status" value="1"/>
</dbReference>
<name>A0A1Q9CBU2_SYMMI</name>
<accession>A0A1Q9CBU2</accession>
<evidence type="ECO:0000313" key="2">
    <source>
        <dbReference type="Proteomes" id="UP000186817"/>
    </source>
</evidence>
<sequence length="721" mass="80356">MGSSLQGGGCAGHGFGGGTVSTRVGDALLALLVGIGPKSVKRASSTNLRPVAITEWELTTPSLERGVPTGFKQDIPLSGCFAPSGRAVEEDSLSIAMENWQGAEADPLLLEELVQVEVDSGWLRCIDSLEDARKIWPNVAVGKLNIVHSAGRKPRLVVDSSICGTNSACLIPERSSLPTLQSIQCAWPLRGRHEPVAAWSIDVKSAHKSIRVRESEQGLLGIRVGPKLFFYKVCPFGAAFSAFWFARLGAFFVRTLHRLIYISHFLALYVDDFLGYQSATVAEMGLCVTLCFCSAFAIPLSWKKLQFGCCIKWIGWELQFDMGCVYIPTDKLAKLVEHLSTALRGKYTDRQQSDWQSFVECISSTLHLFKLPPGGAMSIGNKVLAVRRRKVHSKKELLNCNLGDKDIWLRISDPASKRRCLSHASRELLHFWLGWAKLPPLLRSLRPLQPLQIEAAADAMGNGSTFAIGGYIALPSGEYWFSECFSVSDFAFADLPLKAEAHKDISCYECLGQIALVWLLSTLHPMCKLSITLRTWCDNSGAESASNKLFTTSWPFAAFIQRLALLSSFTGIHLDVQHIPGDKNVEADYLSRWKPPATLAARWKPTFRRRFTLRQLWGAAPQLSISPKSWKPDFPLPNFNLGKNMWFHYTGRGAQGNTNNQLPVVPGRFYMIGDPRKRKAYHTYECGMIQKWVRDLPSNVREITKQYADEKKLKPCKQCRP</sequence>
<evidence type="ECO:0000313" key="1">
    <source>
        <dbReference type="EMBL" id="OLP80392.1"/>
    </source>
</evidence>
<dbReference type="InterPro" id="IPR043128">
    <property type="entry name" value="Rev_trsase/Diguanyl_cyclase"/>
</dbReference>
<proteinExistence type="predicted"/>
<dbReference type="SUPFAM" id="SSF56672">
    <property type="entry name" value="DNA/RNA polymerases"/>
    <property type="match status" value="1"/>
</dbReference>
<protein>
    <recommendedName>
        <fullName evidence="3">Reverse transcriptase domain-containing protein</fullName>
    </recommendedName>
</protein>
<dbReference type="InterPro" id="IPR043502">
    <property type="entry name" value="DNA/RNA_pol_sf"/>
</dbReference>
<dbReference type="EMBL" id="LSRX01001384">
    <property type="protein sequence ID" value="OLP80392.1"/>
    <property type="molecule type" value="Genomic_DNA"/>
</dbReference>
<dbReference type="PANTHER" id="PTHR33050:SF7">
    <property type="entry name" value="RIBONUCLEASE H"/>
    <property type="match status" value="1"/>
</dbReference>
<comment type="caution">
    <text evidence="1">The sequence shown here is derived from an EMBL/GenBank/DDBJ whole genome shotgun (WGS) entry which is preliminary data.</text>
</comment>
<dbReference type="InterPro" id="IPR052055">
    <property type="entry name" value="Hepadnavirus_pol/RT"/>
</dbReference>